<feature type="domain" description="PLAC" evidence="22">
    <location>
        <begin position="1734"/>
        <end position="1774"/>
    </location>
</feature>
<dbReference type="Pfam" id="PF01562">
    <property type="entry name" value="Pep_M12B_propep"/>
    <property type="match status" value="1"/>
</dbReference>
<dbReference type="SUPFAM" id="SSF55486">
    <property type="entry name" value="Metalloproteases ('zincins'), catalytic domain"/>
    <property type="match status" value="1"/>
</dbReference>
<evidence type="ECO:0008006" key="25">
    <source>
        <dbReference type="Google" id="ProtNLM"/>
    </source>
</evidence>
<feature type="disulfide bond" evidence="18">
    <location>
        <begin position="395"/>
        <end position="476"/>
    </location>
</feature>
<keyword evidence="9" id="KW-0378">Hydrolase</keyword>
<feature type="disulfide bond" evidence="18">
    <location>
        <begin position="503"/>
        <end position="526"/>
    </location>
</feature>
<keyword evidence="5" id="KW-0165">Cleavage on pair of basic residues</keyword>
<evidence type="ECO:0000256" key="8">
    <source>
        <dbReference type="ARBA" id="ARBA00022737"/>
    </source>
</evidence>
<dbReference type="OrthoDB" id="412680at2759"/>
<dbReference type="InterPro" id="IPR001590">
    <property type="entry name" value="Peptidase_M12B"/>
</dbReference>
<feature type="region of interest" description="Disordered" evidence="20">
    <location>
        <begin position="1110"/>
        <end position="1152"/>
    </location>
</feature>
<evidence type="ECO:0000259" key="22">
    <source>
        <dbReference type="PROSITE" id="PS50900"/>
    </source>
</evidence>
<evidence type="ECO:0000256" key="12">
    <source>
        <dbReference type="ARBA" id="ARBA00023145"/>
    </source>
</evidence>
<comment type="cofactor">
    <cofactor evidence="17">
        <name>Zn(2+)</name>
        <dbReference type="ChEBI" id="CHEBI:29105"/>
    </cofactor>
    <text evidence="17">Binds 1 zinc ion per subunit.</text>
</comment>
<dbReference type="InterPro" id="IPR045371">
    <property type="entry name" value="ADAMTS_CR_3"/>
</dbReference>
<dbReference type="PROSITE" id="PS50900">
    <property type="entry name" value="PLAC"/>
    <property type="match status" value="1"/>
</dbReference>
<feature type="region of interest" description="Disordered" evidence="20">
    <location>
        <begin position="1172"/>
        <end position="1216"/>
    </location>
</feature>
<dbReference type="PROSITE" id="PS50092">
    <property type="entry name" value="TSP1"/>
    <property type="match status" value="8"/>
</dbReference>
<dbReference type="Ensembl" id="ENSLLET00000022991.1">
    <property type="protein sequence ID" value="ENSLLEP00000022136.1"/>
    <property type="gene ID" value="ENSLLEG00000014045.1"/>
</dbReference>
<dbReference type="PRINTS" id="PR01857">
    <property type="entry name" value="ADAMTSFAMILY"/>
</dbReference>
<feature type="disulfide bond" evidence="18">
    <location>
        <begin position="579"/>
        <end position="616"/>
    </location>
</feature>
<dbReference type="SMART" id="SM00209">
    <property type="entry name" value="TSP1"/>
    <property type="match status" value="8"/>
</dbReference>
<evidence type="ECO:0000259" key="21">
    <source>
        <dbReference type="PROSITE" id="PS50215"/>
    </source>
</evidence>
<feature type="active site" evidence="16 19">
    <location>
        <position position="418"/>
    </location>
</feature>
<dbReference type="PANTHER" id="PTHR13723:SF142">
    <property type="entry name" value="A DISINTEGRIN AND METALLOPROTEINASE WITH THROMBOSPONDIN MOTIFS 7"/>
    <property type="match status" value="1"/>
</dbReference>
<evidence type="ECO:0000256" key="20">
    <source>
        <dbReference type="SAM" id="MobiDB-lite"/>
    </source>
</evidence>
<evidence type="ECO:0000256" key="16">
    <source>
        <dbReference type="PIRSR" id="PIRSR613273-1"/>
    </source>
</evidence>
<dbReference type="InterPro" id="IPR024079">
    <property type="entry name" value="MetalloPept_cat_dom_sf"/>
</dbReference>
<feature type="binding site" evidence="17">
    <location>
        <position position="479"/>
    </location>
    <ligand>
        <name>Ca(2+)</name>
        <dbReference type="ChEBI" id="CHEBI:29108"/>
        <label>2</label>
    </ligand>
</feature>
<dbReference type="Pfam" id="PF01421">
    <property type="entry name" value="Reprolysin"/>
    <property type="match status" value="1"/>
</dbReference>
<dbReference type="FunFam" id="3.40.1620.60:FF:000004">
    <property type="entry name" value="A disintegrin and metalloproteinase with thrombospondin motifs 12"/>
    <property type="match status" value="1"/>
</dbReference>
<feature type="disulfide bond" evidence="18">
    <location>
        <begin position="521"/>
        <end position="551"/>
    </location>
</feature>
<dbReference type="Pfam" id="PF05986">
    <property type="entry name" value="ADAMTS_spacer1"/>
    <property type="match status" value="1"/>
</dbReference>
<keyword evidence="6 17" id="KW-0479">Metal-binding</keyword>
<proteinExistence type="predicted"/>
<dbReference type="PANTHER" id="PTHR13723">
    <property type="entry name" value="ADAMTS A DISINTEGRIN AND METALLOPROTEASE WITH THROMBOSPONDIN MOTIFS PROTEASE"/>
    <property type="match status" value="1"/>
</dbReference>
<dbReference type="Pfam" id="PF19236">
    <property type="entry name" value="ADAMTS_CR_3"/>
    <property type="match status" value="1"/>
</dbReference>
<dbReference type="Pfam" id="PF19030">
    <property type="entry name" value="TSP1_ADAMTS"/>
    <property type="match status" value="7"/>
</dbReference>
<feature type="binding site" evidence="17">
    <location>
        <position position="274"/>
    </location>
    <ligand>
        <name>Ca(2+)</name>
        <dbReference type="ChEBI" id="CHEBI:29108"/>
        <label>2</label>
    </ligand>
</feature>
<comment type="subunit">
    <text evidence="15">Interacts with COMP.</text>
</comment>
<keyword evidence="24" id="KW-1185">Reference proteome</keyword>
<feature type="disulfide bond" evidence="18">
    <location>
        <begin position="594"/>
        <end position="606"/>
    </location>
</feature>
<feature type="compositionally biased region" description="Basic and acidic residues" evidence="20">
    <location>
        <begin position="1114"/>
        <end position="1127"/>
    </location>
</feature>
<feature type="region of interest" description="Disordered" evidence="20">
    <location>
        <begin position="1035"/>
        <end position="1081"/>
    </location>
</feature>
<feature type="binding site" evidence="17 19">
    <location>
        <position position="417"/>
    </location>
    <ligand>
        <name>Zn(2+)</name>
        <dbReference type="ChEBI" id="CHEBI:29105"/>
        <note>catalytic</note>
    </ligand>
</feature>
<keyword evidence="4" id="KW-0645">Protease</keyword>
<dbReference type="FunFam" id="2.60.120.830:FF:000001">
    <property type="entry name" value="A disintegrin and metalloproteinase with thrombospondin motifs 1"/>
    <property type="match status" value="1"/>
</dbReference>
<sequence>MLCTLRTTHGVFTSQYRLRTSAAGCLLNHPMITLPVCAARMWPLLLALFFVPDDVASQIPVADIPLRFSLDSDIVHPMRVDEQGTFLTFDLSPRIIKKRGISSHAAPPAYYAIRYQGVELKFNLTLNHQLLSSSYVSEWHSGGIPSARIRSRPPSFCHMSGEVQNQNQFMGKAAISVCSGLKGVFQLAEEDFLIEPVITTPRLGESMPHRIYRRHLEEPRTEVQDDYLQCGVREHPNSANKWEKRRERWEYSQLRNNKTRRIRPRSISKEKWVETLVVADQKMVEYHGKNHVENYVLTIMNMVAGLFHDASIGNRINIVIVRLILLESEEEDLKITHHADNTLRSFCKWQKSLNMKGDDHPLHHDVAVLLTRRDICAAMNHPCETLGLAHVSGMCQPHRSCNINEDTGLPTAFTVTHELGHSFGVQHDGNGNECQSKGKRPHIMSPQLVYDTAPLTWSRCSRDYITRFLDRGWGLCLDDPPSKELLNFPTVPPGVLYDVGHQCRLQYGSASSYCLDIDNVCSTLWCSVGSTCHSKLDAAVDGTTCGENKWCFSGDCVPVGHRPTPVDGLWGSWSSWSPCTRTCGAGIQSAERHCNNPTPRYGGRYCLGERKRYRVCNIAPCPRDTPSFRQVQCTHFDLVPYKGTLYHWIPVPNNINPCELHCRAESMHFVEKMLDAVIDGTPCYEDKSMRDMCINGICKNIGCDYEIDSNAAEDRCGVCLGDSSSCQTVQKTFEESDGLGYVDIGLIPPGAHEIHIEEVAEAENFLALRSEDPEKYFLNGKWTIQWNGDYQAAGTTFTYTRTGNLENLTAPGPTYEPVWIQLLFQEKNPGVRYQYTIRRDPESSNEILPSDFTWRYGSWTECSATCGIGVQRQLVHCVEKVVGLVEERYCDFLTRPDDRQRSCNEEPCPARWWVGEWQQCSSTCGINGVQRRTVLCIQRVGLDEQRALQPTDCEHLSKPEASIPCKHAMPCHASWHQGNWSQCSVSCGEGVQYRDVYCNNGIDGYTCEPSERPVSKRACLIPSCSHSFTSIDWTGSGGSSKENANDIFSGRPRAFPQNHHHPEGNSISEGDFSSVEEGGQGKGGRAFVDDFYYDYNFINFHEDLEYDQLDDNDINDRDVGRRGKEHPAQTPKSGDFGEQNEEQSKGGVTTKPVTLTIEDIDISVSREYFQVSEIPSKENSPGLTEDDIDKDADLNYPDQLGETPDEPQTSPPQQSIPEIFSYETPWDPNAVIPETSPTHFSNDPFQDVTHEPTYDVTTDMSKASVDIIKHPTYYSPLDSVQDLSSSLWSKTTAATTHPPFLHPLSDTLRIPAQETYDIPQYPTQNSLPIPFRDPPQYLDAGQHTRQEPTTKPMTALTVNPVSEQAQNPQVTDIMENVANHSEDNLLFDQSADHLPRISSSQDMTTEATLASMPPLGDNMQPPSTKLTFNAGSGPDQMAFTVPQFTGSLSTENVLQPNSNVSLDMQDTGKSNVHGKPPSHLRTLIGLERARVTHTPSGAPSVTSVSSLDERHLWKGYWEVGNWSECSTSCGLGAMWRQVWCSEDGSNTCNPDVKPAPAHRCFLRPCASWSVGPWSKCSQSCGTGIKTRDVNCNNIRDKRILRPFHCQTVASKPRTQMPCQKQQCMEWNVTSWSECSEDCGEGFQERDVSCLQPGRCNEYLKPSFKRSCNNHPCTTWSVAPWSRCTASCGGGIQERQVKCLNTRTRMAEEDSSLCDHLPRPDNTQKCNLQECQLPHSTSCSSDRIALPFCQALMNLDRCSLPMVQTLCCKTCQSHLLGPREHGKQQLSRR</sequence>
<evidence type="ECO:0000256" key="13">
    <source>
        <dbReference type="ARBA" id="ARBA00023157"/>
    </source>
</evidence>
<feature type="binding site" evidence="17">
    <location>
        <position position="358"/>
    </location>
    <ligand>
        <name>Ca(2+)</name>
        <dbReference type="ChEBI" id="CHEBI:29108"/>
        <label>1</label>
    </ligand>
</feature>
<evidence type="ECO:0000256" key="5">
    <source>
        <dbReference type="ARBA" id="ARBA00022685"/>
    </source>
</evidence>
<feature type="binding site" evidence="17">
    <location>
        <position position="476"/>
    </location>
    <ligand>
        <name>Ca(2+)</name>
        <dbReference type="ChEBI" id="CHEBI:29108"/>
        <label>1</label>
    </ligand>
</feature>
<dbReference type="Gene3D" id="2.60.120.830">
    <property type="match status" value="1"/>
</dbReference>
<keyword evidence="2" id="KW-0964">Secreted</keyword>
<feature type="binding site" evidence="17 19">
    <location>
        <position position="421"/>
    </location>
    <ligand>
        <name>Zn(2+)</name>
        <dbReference type="ChEBI" id="CHEBI:29105"/>
        <note>catalytic</note>
    </ligand>
</feature>
<dbReference type="Gene3D" id="2.20.100.10">
    <property type="entry name" value="Thrombospondin type-1 (TSP1) repeat"/>
    <property type="match status" value="8"/>
</dbReference>
<feature type="binding site" evidence="17 19">
    <location>
        <position position="427"/>
    </location>
    <ligand>
        <name>Zn(2+)</name>
        <dbReference type="ChEBI" id="CHEBI:29105"/>
        <note>catalytic</note>
    </ligand>
</feature>
<evidence type="ECO:0000256" key="19">
    <source>
        <dbReference type="PROSITE-ProRule" id="PRU00276"/>
    </source>
</evidence>
<feature type="binding site" description="in inhibited form" evidence="17">
    <location>
        <position position="230"/>
    </location>
    <ligand>
        <name>Zn(2+)</name>
        <dbReference type="ChEBI" id="CHEBI:29105"/>
        <note>catalytic</note>
    </ligand>
</feature>
<evidence type="ECO:0000256" key="3">
    <source>
        <dbReference type="ARBA" id="ARBA00022530"/>
    </source>
</evidence>
<evidence type="ECO:0000256" key="15">
    <source>
        <dbReference type="ARBA" id="ARBA00062682"/>
    </source>
</evidence>
<dbReference type="GO" id="GO:0031012">
    <property type="term" value="C:extracellular matrix"/>
    <property type="evidence" value="ECO:0007669"/>
    <property type="project" value="TreeGrafter"/>
</dbReference>
<dbReference type="FunFam" id="3.40.390.10:FF:000001">
    <property type="entry name" value="A disintegrin and metalloproteinase with thrombospondin motifs 1"/>
    <property type="match status" value="1"/>
</dbReference>
<accession>A0A8C5PGP1</accession>
<dbReference type="InterPro" id="IPR010909">
    <property type="entry name" value="PLAC"/>
</dbReference>
<dbReference type="GO" id="GO:0004222">
    <property type="term" value="F:metalloendopeptidase activity"/>
    <property type="evidence" value="ECO:0007669"/>
    <property type="project" value="InterPro"/>
</dbReference>
<reference evidence="23" key="2">
    <citation type="submission" date="2025-09" db="UniProtKB">
        <authorList>
            <consortium name="Ensembl"/>
        </authorList>
    </citation>
    <scope>IDENTIFICATION</scope>
</reference>
<evidence type="ECO:0000256" key="17">
    <source>
        <dbReference type="PIRSR" id="PIRSR613273-2"/>
    </source>
</evidence>
<feature type="disulfide bond" evidence="18">
    <location>
        <begin position="583"/>
        <end position="621"/>
    </location>
</feature>
<feature type="binding site" evidence="17">
    <location>
        <position position="479"/>
    </location>
    <ligand>
        <name>Ca(2+)</name>
        <dbReference type="ChEBI" id="CHEBI:29108"/>
        <label>1</label>
    </ligand>
</feature>
<evidence type="ECO:0000256" key="18">
    <source>
        <dbReference type="PIRSR" id="PIRSR613273-3"/>
    </source>
</evidence>
<evidence type="ECO:0000313" key="23">
    <source>
        <dbReference type="Ensembl" id="ENSLLEP00000022136.1"/>
    </source>
</evidence>
<evidence type="ECO:0000313" key="24">
    <source>
        <dbReference type="Proteomes" id="UP000694569"/>
    </source>
</evidence>
<dbReference type="InterPro" id="IPR041645">
    <property type="entry name" value="ADAMTS_CR_2"/>
</dbReference>
<dbReference type="GeneTree" id="ENSGT00940000159819"/>
<evidence type="ECO:0000256" key="7">
    <source>
        <dbReference type="ARBA" id="ARBA00022729"/>
    </source>
</evidence>
<evidence type="ECO:0000256" key="4">
    <source>
        <dbReference type="ARBA" id="ARBA00022670"/>
    </source>
</evidence>
<comment type="subcellular location">
    <subcellularLocation>
        <location evidence="1">Secreted</location>
        <location evidence="1">Extracellular space</location>
        <location evidence="1">Extracellular matrix</location>
    </subcellularLocation>
</comment>
<evidence type="ECO:0000256" key="6">
    <source>
        <dbReference type="ARBA" id="ARBA00022723"/>
    </source>
</evidence>
<name>A0A8C5PGP1_9ANUR</name>
<dbReference type="Pfam" id="PF17771">
    <property type="entry name" value="ADAMTS_CR_2"/>
    <property type="match status" value="1"/>
</dbReference>
<feature type="compositionally biased region" description="Polar residues" evidence="20">
    <location>
        <begin position="1206"/>
        <end position="1216"/>
    </location>
</feature>
<keyword evidence="3" id="KW-0272">Extracellular matrix</keyword>
<feature type="disulfide bond" evidence="18">
    <location>
        <begin position="347"/>
        <end position="401"/>
    </location>
</feature>
<evidence type="ECO:0000256" key="1">
    <source>
        <dbReference type="ARBA" id="ARBA00004498"/>
    </source>
</evidence>
<keyword evidence="14" id="KW-0325">Glycoprotein</keyword>
<dbReference type="InterPro" id="IPR002870">
    <property type="entry name" value="Peptidase_M12B_N"/>
</dbReference>
<evidence type="ECO:0000256" key="14">
    <source>
        <dbReference type="ARBA" id="ARBA00023180"/>
    </source>
</evidence>
<keyword evidence="10 17" id="KW-0862">Zinc</keyword>
<dbReference type="FunFam" id="2.20.100.10:FF:000006">
    <property type="entry name" value="A disintegrin and metalloproteinase with thrombospondin motifs 1"/>
    <property type="match status" value="1"/>
</dbReference>
<keyword evidence="8" id="KW-0677">Repeat</keyword>
<dbReference type="GO" id="GO:0046872">
    <property type="term" value="F:metal ion binding"/>
    <property type="evidence" value="ECO:0007669"/>
    <property type="project" value="UniProtKB-KW"/>
</dbReference>
<feature type="disulfide bond" evidence="18">
    <location>
        <begin position="545"/>
        <end position="556"/>
    </location>
</feature>
<keyword evidence="12" id="KW-0865">Zymogen</keyword>
<feature type="binding site" evidence="17">
    <location>
        <position position="365"/>
    </location>
    <ligand>
        <name>Ca(2+)</name>
        <dbReference type="ChEBI" id="CHEBI:29108"/>
        <label>1</label>
    </ligand>
</feature>
<evidence type="ECO:0000256" key="2">
    <source>
        <dbReference type="ARBA" id="ARBA00022525"/>
    </source>
</evidence>
<dbReference type="CDD" id="cd04273">
    <property type="entry name" value="ZnMc_ADAMTS_like"/>
    <property type="match status" value="1"/>
</dbReference>
<dbReference type="Gene3D" id="3.40.1620.60">
    <property type="match status" value="1"/>
</dbReference>
<dbReference type="GO" id="GO:0030198">
    <property type="term" value="P:extracellular matrix organization"/>
    <property type="evidence" value="ECO:0007669"/>
    <property type="project" value="InterPro"/>
</dbReference>
<dbReference type="InterPro" id="IPR000884">
    <property type="entry name" value="TSP1_rpt"/>
</dbReference>
<dbReference type="FunFam" id="2.20.100.10:FF:000005">
    <property type="entry name" value="ADAM metallopeptidase with thrombospondin type 1 motif 9"/>
    <property type="match status" value="3"/>
</dbReference>
<dbReference type="Pfam" id="PF00090">
    <property type="entry name" value="TSP_1"/>
    <property type="match status" value="1"/>
</dbReference>
<dbReference type="Gene3D" id="3.40.390.10">
    <property type="entry name" value="Collagenase (Catalytic Domain)"/>
    <property type="match status" value="1"/>
</dbReference>
<dbReference type="GO" id="GO:0006508">
    <property type="term" value="P:proteolysis"/>
    <property type="evidence" value="ECO:0007669"/>
    <property type="project" value="UniProtKB-KW"/>
</dbReference>
<dbReference type="InterPro" id="IPR013273">
    <property type="entry name" value="ADAMTS/ADAMTS-like"/>
</dbReference>
<comment type="caution">
    <text evidence="19">Lacks conserved residue(s) required for the propagation of feature annotation.</text>
</comment>
<keyword evidence="7" id="KW-0732">Signal</keyword>
<dbReference type="PROSITE" id="PS50215">
    <property type="entry name" value="ADAM_MEPRO"/>
    <property type="match status" value="1"/>
</dbReference>
<feature type="disulfide bond" evidence="18">
    <location>
        <begin position="514"/>
        <end position="532"/>
    </location>
</feature>
<feature type="binding site" evidence="17">
    <location>
        <position position="274"/>
    </location>
    <ligand>
        <name>Ca(2+)</name>
        <dbReference type="ChEBI" id="CHEBI:29108"/>
        <label>1</label>
    </ligand>
</feature>
<keyword evidence="13 18" id="KW-1015">Disulfide bond</keyword>
<evidence type="ECO:0000256" key="10">
    <source>
        <dbReference type="ARBA" id="ARBA00022833"/>
    </source>
</evidence>
<dbReference type="Proteomes" id="UP000694569">
    <property type="component" value="Unplaced"/>
</dbReference>
<evidence type="ECO:0000256" key="9">
    <source>
        <dbReference type="ARBA" id="ARBA00022801"/>
    </source>
</evidence>
<evidence type="ECO:0000256" key="11">
    <source>
        <dbReference type="ARBA" id="ARBA00023049"/>
    </source>
</evidence>
<dbReference type="InterPro" id="IPR010294">
    <property type="entry name" value="ADAMTS_spacer1"/>
</dbReference>
<protein>
    <recommendedName>
        <fullName evidence="25">A disintegrin and metalloproteinase with thrombospondin motifs 7</fullName>
    </recommendedName>
</protein>
<keyword evidence="17" id="KW-0106">Calcium</keyword>
<dbReference type="InterPro" id="IPR050439">
    <property type="entry name" value="ADAMTS_ADAMTS-like"/>
</dbReference>
<keyword evidence="11" id="KW-0482">Metalloprotease</keyword>
<feature type="binding site" evidence="17">
    <location>
        <position position="358"/>
    </location>
    <ligand>
        <name>Ca(2+)</name>
        <dbReference type="ChEBI" id="CHEBI:29108"/>
        <label>2</label>
    </ligand>
</feature>
<organism evidence="23 24">
    <name type="scientific">Leptobrachium leishanense</name>
    <name type="common">Leishan spiny toad</name>
    <dbReference type="NCBI Taxonomy" id="445787"/>
    <lineage>
        <taxon>Eukaryota</taxon>
        <taxon>Metazoa</taxon>
        <taxon>Chordata</taxon>
        <taxon>Craniata</taxon>
        <taxon>Vertebrata</taxon>
        <taxon>Euteleostomi</taxon>
        <taxon>Amphibia</taxon>
        <taxon>Batrachia</taxon>
        <taxon>Anura</taxon>
        <taxon>Pelobatoidea</taxon>
        <taxon>Megophryidae</taxon>
        <taxon>Leptobrachium</taxon>
    </lineage>
</organism>
<reference evidence="23" key="1">
    <citation type="submission" date="2025-08" db="UniProtKB">
        <authorList>
            <consortium name="Ensembl"/>
        </authorList>
    </citation>
    <scope>IDENTIFICATION</scope>
</reference>
<feature type="disulfide bond" evidence="18">
    <location>
        <begin position="434"/>
        <end position="460"/>
    </location>
</feature>
<feature type="disulfide bond" evidence="18">
    <location>
        <begin position="376"/>
        <end position="383"/>
    </location>
</feature>
<dbReference type="InterPro" id="IPR036383">
    <property type="entry name" value="TSP1_rpt_sf"/>
</dbReference>
<feature type="domain" description="Peptidase M12B" evidence="21">
    <location>
        <begin position="271"/>
        <end position="481"/>
    </location>
</feature>
<dbReference type="SUPFAM" id="SSF82895">
    <property type="entry name" value="TSP-1 type 1 repeat"/>
    <property type="match status" value="8"/>
</dbReference>